<protein>
    <submittedName>
        <fullName evidence="3">PQQ-dependent aldose sugar dehydrogenase (Asd)</fullName>
        <ecNumber evidence="3">1.1.5.-</ecNumber>
        <ecNumber evidence="3">1.1.5.2</ecNumber>
    </submittedName>
</protein>
<feature type="chain" id="PRO_5002306124" evidence="1">
    <location>
        <begin position="30"/>
        <end position="386"/>
    </location>
</feature>
<keyword evidence="4" id="KW-1185">Reference proteome</keyword>
<evidence type="ECO:0000256" key="1">
    <source>
        <dbReference type="SAM" id="SignalP"/>
    </source>
</evidence>
<dbReference type="InterPro" id="IPR011042">
    <property type="entry name" value="6-blade_b-propeller_TolB-like"/>
</dbReference>
<reference evidence="4" key="1">
    <citation type="submission" date="2015-02" db="EMBL/GenBank/DDBJ databases">
        <authorList>
            <person name="Chooi Y.-H."/>
        </authorList>
    </citation>
    <scope>NUCLEOTIDE SEQUENCE [LARGE SCALE GENOMIC DNA]</scope>
    <source>
        <strain evidence="4">strain Y</strain>
    </source>
</reference>
<dbReference type="Gene3D" id="2.120.10.30">
    <property type="entry name" value="TolB, C-terminal domain"/>
    <property type="match status" value="1"/>
</dbReference>
<keyword evidence="1" id="KW-0732">Signal</keyword>
<dbReference type="SUPFAM" id="SSF50952">
    <property type="entry name" value="Soluble quinoprotein glucose dehydrogenase"/>
    <property type="match status" value="1"/>
</dbReference>
<feature type="domain" description="Glucose/Sorbosone dehydrogenase" evidence="2">
    <location>
        <begin position="51"/>
        <end position="380"/>
    </location>
</feature>
<dbReference type="GO" id="GO:0008876">
    <property type="term" value="F:quinoprotein glucose dehydrogenase activity"/>
    <property type="evidence" value="ECO:0007669"/>
    <property type="project" value="UniProtKB-EC"/>
</dbReference>
<feature type="signal peptide" evidence="1">
    <location>
        <begin position="1"/>
        <end position="29"/>
    </location>
</feature>
<dbReference type="EC" id="1.1.5.2" evidence="3"/>
<proteinExistence type="predicted"/>
<dbReference type="PANTHER" id="PTHR19328:SF75">
    <property type="entry name" value="ALDOSE SUGAR DEHYDROGENASE YLII"/>
    <property type="match status" value="1"/>
</dbReference>
<dbReference type="InterPro" id="IPR011041">
    <property type="entry name" value="Quinoprot_gluc/sorb_DH_b-prop"/>
</dbReference>
<organism evidence="3 4">
    <name type="scientific">Candidatus Filomicrobium marinum</name>
    <dbReference type="NCBI Taxonomy" id="1608628"/>
    <lineage>
        <taxon>Bacteria</taxon>
        <taxon>Pseudomonadati</taxon>
        <taxon>Pseudomonadota</taxon>
        <taxon>Alphaproteobacteria</taxon>
        <taxon>Hyphomicrobiales</taxon>
        <taxon>Hyphomicrobiaceae</taxon>
        <taxon>Filomicrobium</taxon>
    </lineage>
</organism>
<dbReference type="InterPro" id="IPR012938">
    <property type="entry name" value="Glc/Sorbosone_DH"/>
</dbReference>
<dbReference type="AlphaFoldDB" id="A0A0D6JC50"/>
<dbReference type="RefSeq" id="WP_244465003.1">
    <property type="nucleotide sequence ID" value="NZ_LN829118.1"/>
</dbReference>
<dbReference type="Pfam" id="PF07995">
    <property type="entry name" value="GSDH"/>
    <property type="match status" value="1"/>
</dbReference>
<accession>A0A0D6JC50</accession>
<evidence type="ECO:0000313" key="3">
    <source>
        <dbReference type="EMBL" id="CPR16593.1"/>
    </source>
</evidence>
<dbReference type="KEGG" id="fil:BN1229_v1_0875"/>
<dbReference type="EC" id="1.1.5.-" evidence="3"/>
<dbReference type="KEGG" id="fiy:BN1229_v1_0880"/>
<keyword evidence="3" id="KW-0560">Oxidoreductase</keyword>
<dbReference type="PANTHER" id="PTHR19328">
    <property type="entry name" value="HEDGEHOG-INTERACTING PROTEIN"/>
    <property type="match status" value="1"/>
</dbReference>
<evidence type="ECO:0000313" key="4">
    <source>
        <dbReference type="Proteomes" id="UP000033187"/>
    </source>
</evidence>
<dbReference type="EMBL" id="LN829119">
    <property type="protein sequence ID" value="CPR16593.1"/>
    <property type="molecule type" value="Genomic_DNA"/>
</dbReference>
<gene>
    <name evidence="3" type="primary">yliI</name>
    <name evidence="3" type="ORF">YBN1229_v1_0880</name>
</gene>
<dbReference type="Proteomes" id="UP000033187">
    <property type="component" value="Chromosome 1"/>
</dbReference>
<sequence>MTKCKSDLSFVAAGVVGALALVSAEGALAAQTNAPKVPATSVTVETVAEGLENPWGLQFLPDGRMLVTERPGRLRIVSKDGQLSKPVSEVPKVYARGQGGLLDVRLSHNFADDGMLFLSYAEPRDGGKAATAVARARLELTDDGGRLSDVKVIFQQQPAYSTTRHFGSRIVIDKKGVLFITTGDRGQGEPAQNPDETVGKVIRINADGSIPDDNPKPEGWKPEIWSIGHRNIQGAVLDVETGQLWTVEHGARGGDELNHPEKGKNYGWPVITYGRDYSGAKIGIGTEKAGMEQPVYYWDPSIATSGLELYTGDLFPQWKGNFLVGGLAGAQLARLVMKDGQVVGQEILLKDEGLRIRDVRQGPDGAVYLLVDESDGAILRLSPESK</sequence>
<name>A0A0D6JC50_9HYPH</name>
<evidence type="ECO:0000259" key="2">
    <source>
        <dbReference type="Pfam" id="PF07995"/>
    </source>
</evidence>